<reference evidence="3" key="2">
    <citation type="journal article" date="2018" name="Nat. Commun.">
        <title>Tailed giant Tupanvirus possesses the most complete translational apparatus of the known virosphere.</title>
        <authorList>
            <person name="Abrahao J."/>
            <person name="Silva L."/>
            <person name="Silva L.S."/>
            <person name="Khalil J.Y.B."/>
            <person name="Rodrigues R."/>
            <person name="Arantes T."/>
            <person name="Assis F."/>
            <person name="Boratto P."/>
            <person name="Andrade M."/>
            <person name="Kroon E.G."/>
            <person name="Ribeiro B."/>
            <person name="Bergier I."/>
            <person name="Seligmann H."/>
            <person name="Ghigo E."/>
            <person name="Colson P."/>
            <person name="Levasseur A."/>
            <person name="Kroemer G."/>
            <person name="Raoult D."/>
            <person name="La Scola B."/>
        </authorList>
    </citation>
    <scope>NUCLEOTIDE SEQUENCE [LARGE SCALE GENOMIC DNA]</scope>
    <source>
        <strain evidence="3">Soda lake</strain>
    </source>
</reference>
<evidence type="ECO:0000256" key="1">
    <source>
        <dbReference type="SAM" id="MobiDB-lite"/>
    </source>
</evidence>
<keyword evidence="2" id="KW-1133">Transmembrane helix</keyword>
<feature type="region of interest" description="Disordered" evidence="1">
    <location>
        <begin position="112"/>
        <end position="132"/>
    </location>
</feature>
<keyword evidence="2" id="KW-0472">Membrane</keyword>
<organism evidence="3">
    <name type="scientific">Tupanvirus soda lake</name>
    <dbReference type="NCBI Taxonomy" id="2126985"/>
    <lineage>
        <taxon>Viruses</taxon>
        <taxon>Varidnaviria</taxon>
        <taxon>Bamfordvirae</taxon>
        <taxon>Nucleocytoviricota</taxon>
        <taxon>Megaviricetes</taxon>
        <taxon>Imitervirales</taxon>
        <taxon>Mimiviridae</taxon>
        <taxon>Megamimivirinae</taxon>
        <taxon>Tupanvirus</taxon>
        <taxon>Tupanvirus salinum</taxon>
    </lineage>
</organism>
<feature type="transmembrane region" description="Helical" evidence="2">
    <location>
        <begin position="189"/>
        <end position="206"/>
    </location>
</feature>
<proteinExistence type="predicted"/>
<evidence type="ECO:0000313" key="3">
    <source>
        <dbReference type="EMBL" id="QKU35957.1"/>
    </source>
</evidence>
<dbReference type="EMBL" id="KY523104">
    <property type="protein sequence ID" value="QKU35957.1"/>
    <property type="molecule type" value="Genomic_DNA"/>
</dbReference>
<sequence>MSLRYNYCCQQTDNPSNKWRDCNPCENMKPYCTLISNENDCNNGILSKYCQWTNNKCIIKPDAPQFAQYVSQCDENFSQNTFCSPTENSNALSGIIAPLPQKQIFAQLTTPPASNQQQNTPPTIMTPPTPNDQNFPDWTNINPADLPGLYLDSSPDTPPGPLDINNIPDNTFKPTVNTAPKFYEYFNRWAPFVIILLFVLVVYLLLRPPRINTTLVL</sequence>
<dbReference type="KEGG" id="vg:80519405"/>
<dbReference type="RefSeq" id="YP_010782641.1">
    <property type="nucleotide sequence ID" value="NC_075039.1"/>
</dbReference>
<accession>A0A6N1NUI3</accession>
<keyword evidence="2" id="KW-0812">Transmembrane</keyword>
<evidence type="ECO:0000256" key="2">
    <source>
        <dbReference type="SAM" id="Phobius"/>
    </source>
</evidence>
<name>A0A6N1NUI3_9VIRU</name>
<protein>
    <submittedName>
        <fullName evidence="3">Putative orfan</fullName>
    </submittedName>
</protein>
<dbReference type="GeneID" id="80519405"/>
<reference evidence="3" key="1">
    <citation type="submission" date="2017-01" db="EMBL/GenBank/DDBJ databases">
        <authorList>
            <person name="Assis F.L."/>
            <person name="Abrahao J.S."/>
            <person name="Silva L."/>
            <person name="Khalil J.B."/>
            <person name="Rodrigues R."/>
            <person name="Silva L.S."/>
            <person name="Arantes T."/>
            <person name="Boratto P."/>
            <person name="Andrade M."/>
            <person name="Kroon E.G."/>
            <person name="Ribeiro B."/>
            <person name="Bergier I."/>
            <person name="Seligmann H."/>
            <person name="Ghigo E."/>
            <person name="Colson P."/>
            <person name="Levasseur A."/>
            <person name="Raoult D."/>
            <person name="Scola B.L."/>
        </authorList>
    </citation>
    <scope>NUCLEOTIDE SEQUENCE</scope>
    <source>
        <strain evidence="3">Soda lake</strain>
    </source>
</reference>